<sequence length="43" mass="5020">MSKIEMVKTIEVLTNTLKEIRMNGEEELETAILKKIHKYIGML</sequence>
<protein>
    <submittedName>
        <fullName evidence="1">Uncharacterized protein</fullName>
    </submittedName>
</protein>
<organism evidence="1">
    <name type="scientific">marine sediment metagenome</name>
    <dbReference type="NCBI Taxonomy" id="412755"/>
    <lineage>
        <taxon>unclassified sequences</taxon>
        <taxon>metagenomes</taxon>
        <taxon>ecological metagenomes</taxon>
    </lineage>
</organism>
<proteinExistence type="predicted"/>
<name>X1H4N0_9ZZZZ</name>
<comment type="caution">
    <text evidence="1">The sequence shown here is derived from an EMBL/GenBank/DDBJ whole genome shotgun (WGS) entry which is preliminary data.</text>
</comment>
<reference evidence="1" key="1">
    <citation type="journal article" date="2014" name="Front. Microbiol.">
        <title>High frequency of phylogenetically diverse reductive dehalogenase-homologous genes in deep subseafloor sedimentary metagenomes.</title>
        <authorList>
            <person name="Kawai M."/>
            <person name="Futagami T."/>
            <person name="Toyoda A."/>
            <person name="Takaki Y."/>
            <person name="Nishi S."/>
            <person name="Hori S."/>
            <person name="Arai W."/>
            <person name="Tsubouchi T."/>
            <person name="Morono Y."/>
            <person name="Uchiyama I."/>
            <person name="Ito T."/>
            <person name="Fujiyama A."/>
            <person name="Inagaki F."/>
            <person name="Takami H."/>
        </authorList>
    </citation>
    <scope>NUCLEOTIDE SEQUENCE</scope>
    <source>
        <strain evidence="1">Expedition CK06-06</strain>
    </source>
</reference>
<dbReference type="EMBL" id="BARU01027894">
    <property type="protein sequence ID" value="GAH64367.1"/>
    <property type="molecule type" value="Genomic_DNA"/>
</dbReference>
<accession>X1H4N0</accession>
<gene>
    <name evidence="1" type="ORF">S03H2_44593</name>
</gene>
<dbReference type="AlphaFoldDB" id="X1H4N0"/>
<evidence type="ECO:0000313" key="1">
    <source>
        <dbReference type="EMBL" id="GAH64367.1"/>
    </source>
</evidence>